<dbReference type="PANTHER" id="PTHR31985">
    <property type="entry name" value="ETHYLENE-RESPONSIVE TRANSCRIPTION FACTOR ERF042-RELATED"/>
    <property type="match status" value="1"/>
</dbReference>
<evidence type="ECO:0000313" key="10">
    <source>
        <dbReference type="EMBL" id="KAK1316176.1"/>
    </source>
</evidence>
<keyword evidence="6" id="KW-0539">Nucleus</keyword>
<dbReference type="FunFam" id="3.30.730.10:FF:000001">
    <property type="entry name" value="Ethylene-responsive transcription factor 2"/>
    <property type="match status" value="1"/>
</dbReference>
<organism evidence="10 11">
    <name type="scientific">Acorus calamus</name>
    <name type="common">Sweet flag</name>
    <dbReference type="NCBI Taxonomy" id="4465"/>
    <lineage>
        <taxon>Eukaryota</taxon>
        <taxon>Viridiplantae</taxon>
        <taxon>Streptophyta</taxon>
        <taxon>Embryophyta</taxon>
        <taxon>Tracheophyta</taxon>
        <taxon>Spermatophyta</taxon>
        <taxon>Magnoliopsida</taxon>
        <taxon>Liliopsida</taxon>
        <taxon>Acoraceae</taxon>
        <taxon>Acorus</taxon>
    </lineage>
</organism>
<dbReference type="EMBL" id="JAUJYO010000005">
    <property type="protein sequence ID" value="KAK1316176.1"/>
    <property type="molecule type" value="Genomic_DNA"/>
</dbReference>
<keyword evidence="5" id="KW-0804">Transcription</keyword>
<dbReference type="Proteomes" id="UP001180020">
    <property type="component" value="Unassembled WGS sequence"/>
</dbReference>
<dbReference type="InterPro" id="IPR001471">
    <property type="entry name" value="AP2/ERF_dom"/>
</dbReference>
<reference evidence="10" key="2">
    <citation type="submission" date="2023-06" db="EMBL/GenBank/DDBJ databases">
        <authorList>
            <person name="Ma L."/>
            <person name="Liu K.-W."/>
            <person name="Li Z."/>
            <person name="Hsiao Y.-Y."/>
            <person name="Qi Y."/>
            <person name="Fu T."/>
            <person name="Tang G."/>
            <person name="Zhang D."/>
            <person name="Sun W.-H."/>
            <person name="Liu D.-K."/>
            <person name="Li Y."/>
            <person name="Chen G.-Z."/>
            <person name="Liu X.-D."/>
            <person name="Liao X.-Y."/>
            <person name="Jiang Y.-T."/>
            <person name="Yu X."/>
            <person name="Hao Y."/>
            <person name="Huang J."/>
            <person name="Zhao X.-W."/>
            <person name="Ke S."/>
            <person name="Chen Y.-Y."/>
            <person name="Wu W.-L."/>
            <person name="Hsu J.-L."/>
            <person name="Lin Y.-F."/>
            <person name="Huang M.-D."/>
            <person name="Li C.-Y."/>
            <person name="Huang L."/>
            <person name="Wang Z.-W."/>
            <person name="Zhao X."/>
            <person name="Zhong W.-Y."/>
            <person name="Peng D.-H."/>
            <person name="Ahmad S."/>
            <person name="Lan S."/>
            <person name="Zhang J.-S."/>
            <person name="Tsai W.-C."/>
            <person name="Van De Peer Y."/>
            <person name="Liu Z.-J."/>
        </authorList>
    </citation>
    <scope>NUCLEOTIDE SEQUENCE</scope>
    <source>
        <strain evidence="10">CP</strain>
        <tissue evidence="10">Leaves</tissue>
    </source>
</reference>
<evidence type="ECO:0000256" key="7">
    <source>
        <dbReference type="ARBA" id="ARBA00024343"/>
    </source>
</evidence>
<accession>A0AAV9ER03</accession>
<evidence type="ECO:0000256" key="5">
    <source>
        <dbReference type="ARBA" id="ARBA00023163"/>
    </source>
</evidence>
<keyword evidence="3" id="KW-0238">DNA-binding</keyword>
<protein>
    <recommendedName>
        <fullName evidence="9">AP2/ERF domain-containing protein</fullName>
    </recommendedName>
</protein>
<proteinExistence type="inferred from homology"/>
<dbReference type="InterPro" id="IPR051032">
    <property type="entry name" value="AP2/ERF_TF_ERF_subfamily"/>
</dbReference>
<evidence type="ECO:0000256" key="8">
    <source>
        <dbReference type="SAM" id="MobiDB-lite"/>
    </source>
</evidence>
<dbReference type="Gene3D" id="3.30.730.10">
    <property type="entry name" value="AP2/ERF domain"/>
    <property type="match status" value="1"/>
</dbReference>
<evidence type="ECO:0000256" key="4">
    <source>
        <dbReference type="ARBA" id="ARBA00023159"/>
    </source>
</evidence>
<dbReference type="Pfam" id="PF00847">
    <property type="entry name" value="AP2"/>
    <property type="match status" value="1"/>
</dbReference>
<dbReference type="CDD" id="cd00018">
    <property type="entry name" value="AP2"/>
    <property type="match status" value="1"/>
</dbReference>
<evidence type="ECO:0000313" key="11">
    <source>
        <dbReference type="Proteomes" id="UP001180020"/>
    </source>
</evidence>
<feature type="domain" description="AP2/ERF" evidence="9">
    <location>
        <begin position="19"/>
        <end position="78"/>
    </location>
</feature>
<evidence type="ECO:0000256" key="3">
    <source>
        <dbReference type="ARBA" id="ARBA00023125"/>
    </source>
</evidence>
<comment type="caution">
    <text evidence="10">The sequence shown here is derived from an EMBL/GenBank/DDBJ whole genome shotgun (WGS) entry which is preliminary data.</text>
</comment>
<dbReference type="GO" id="GO:0003677">
    <property type="term" value="F:DNA binding"/>
    <property type="evidence" value="ECO:0007669"/>
    <property type="project" value="UniProtKB-KW"/>
</dbReference>
<dbReference type="InterPro" id="IPR036955">
    <property type="entry name" value="AP2/ERF_dom_sf"/>
</dbReference>
<comment type="subcellular location">
    <subcellularLocation>
        <location evidence="1">Nucleus</location>
    </subcellularLocation>
</comment>
<reference evidence="10" key="1">
    <citation type="journal article" date="2023" name="Nat. Commun.">
        <title>Diploid and tetraploid genomes of Acorus and the evolution of monocots.</title>
        <authorList>
            <person name="Ma L."/>
            <person name="Liu K.W."/>
            <person name="Li Z."/>
            <person name="Hsiao Y.Y."/>
            <person name="Qi Y."/>
            <person name="Fu T."/>
            <person name="Tang G.D."/>
            <person name="Zhang D."/>
            <person name="Sun W.H."/>
            <person name="Liu D.K."/>
            <person name="Li Y."/>
            <person name="Chen G.Z."/>
            <person name="Liu X.D."/>
            <person name="Liao X.Y."/>
            <person name="Jiang Y.T."/>
            <person name="Yu X."/>
            <person name="Hao Y."/>
            <person name="Huang J."/>
            <person name="Zhao X.W."/>
            <person name="Ke S."/>
            <person name="Chen Y.Y."/>
            <person name="Wu W.L."/>
            <person name="Hsu J.L."/>
            <person name="Lin Y.F."/>
            <person name="Huang M.D."/>
            <person name="Li C.Y."/>
            <person name="Huang L."/>
            <person name="Wang Z.W."/>
            <person name="Zhao X."/>
            <person name="Zhong W.Y."/>
            <person name="Peng D.H."/>
            <person name="Ahmad S."/>
            <person name="Lan S."/>
            <person name="Zhang J.S."/>
            <person name="Tsai W.C."/>
            <person name="Van de Peer Y."/>
            <person name="Liu Z.J."/>
        </authorList>
    </citation>
    <scope>NUCLEOTIDE SEQUENCE</scope>
    <source>
        <strain evidence="10">CP</strain>
    </source>
</reference>
<feature type="region of interest" description="Disordered" evidence="8">
    <location>
        <begin position="1"/>
        <end position="20"/>
    </location>
</feature>
<dbReference type="SMART" id="SM00380">
    <property type="entry name" value="AP2"/>
    <property type="match status" value="1"/>
</dbReference>
<dbReference type="GO" id="GO:0003700">
    <property type="term" value="F:DNA-binding transcription factor activity"/>
    <property type="evidence" value="ECO:0007669"/>
    <property type="project" value="InterPro"/>
</dbReference>
<evidence type="ECO:0000256" key="1">
    <source>
        <dbReference type="ARBA" id="ARBA00004123"/>
    </source>
</evidence>
<name>A0AAV9ER03_ACOCL</name>
<dbReference type="PRINTS" id="PR00367">
    <property type="entry name" value="ETHRSPELEMNT"/>
</dbReference>
<dbReference type="SUPFAM" id="SSF54171">
    <property type="entry name" value="DNA-binding domain"/>
    <property type="match status" value="1"/>
</dbReference>
<evidence type="ECO:0000256" key="2">
    <source>
        <dbReference type="ARBA" id="ARBA00023015"/>
    </source>
</evidence>
<evidence type="ECO:0000256" key="6">
    <source>
        <dbReference type="ARBA" id="ARBA00023242"/>
    </source>
</evidence>
<keyword evidence="4" id="KW-0010">Activator</keyword>
<dbReference type="PROSITE" id="PS51032">
    <property type="entry name" value="AP2_ERF"/>
    <property type="match status" value="1"/>
</dbReference>
<dbReference type="GO" id="GO:0005634">
    <property type="term" value="C:nucleus"/>
    <property type="evidence" value="ECO:0007669"/>
    <property type="project" value="UniProtKB-SubCell"/>
</dbReference>
<keyword evidence="11" id="KW-1185">Reference proteome</keyword>
<dbReference type="InterPro" id="IPR016177">
    <property type="entry name" value="DNA-bd_dom_sf"/>
</dbReference>
<sequence>MAVNGGEKLQTRQRRSSSPFKGVRMRRWGKWVSEVRIPKTRSRIWLGSYDTPEKAARAYDAAVYCLRGCASAERLNFPIDARARFLDGFGPALSKTDIKAIAARFAHSPQPPSSDHALPSVVVVASTPEQSNACASADGFSMGIDEIEFSPERFLVGDWGALESDNIWES</sequence>
<gene>
    <name evidence="10" type="ORF">QJS10_CPA05g02483</name>
</gene>
<keyword evidence="2" id="KW-0805">Transcription regulation</keyword>
<dbReference type="PANTHER" id="PTHR31985:SF273">
    <property type="entry name" value="ETHYLENE-RESPONSIVE TRANSCRIPTION FACTOR ERF017"/>
    <property type="match status" value="1"/>
</dbReference>
<comment type="similarity">
    <text evidence="7">Belongs to the AP2/ERF transcription factor family. ERF subfamily.</text>
</comment>
<evidence type="ECO:0000259" key="9">
    <source>
        <dbReference type="PROSITE" id="PS51032"/>
    </source>
</evidence>
<dbReference type="AlphaFoldDB" id="A0AAV9ER03"/>